<reference evidence="4" key="1">
    <citation type="submission" date="2021-02" db="EMBL/GenBank/DDBJ databases">
        <authorList>
            <person name="Nowell W R."/>
        </authorList>
    </citation>
    <scope>NUCLEOTIDE SEQUENCE</scope>
    <source>
        <strain evidence="4">Ploen Becks lab</strain>
    </source>
</reference>
<proteinExistence type="predicted"/>
<dbReference type="PANTHER" id="PTHR11387">
    <property type="entry name" value="CYTOCHROME C OXIDASE SUBUNIT 6B"/>
    <property type="match status" value="1"/>
</dbReference>
<dbReference type="SUPFAM" id="SSF47694">
    <property type="entry name" value="Cytochrome c oxidase subunit h"/>
    <property type="match status" value="1"/>
</dbReference>
<keyword evidence="5" id="KW-1185">Reference proteome</keyword>
<name>A0A814JEQ4_9BILA</name>
<organism evidence="4 5">
    <name type="scientific">Brachionus calyciflorus</name>
    <dbReference type="NCBI Taxonomy" id="104777"/>
    <lineage>
        <taxon>Eukaryota</taxon>
        <taxon>Metazoa</taxon>
        <taxon>Spiralia</taxon>
        <taxon>Gnathifera</taxon>
        <taxon>Rotifera</taxon>
        <taxon>Eurotatoria</taxon>
        <taxon>Monogononta</taxon>
        <taxon>Pseudotrocha</taxon>
        <taxon>Ploima</taxon>
        <taxon>Brachionidae</taxon>
        <taxon>Brachionus</taxon>
    </lineage>
</organism>
<evidence type="ECO:0000313" key="4">
    <source>
        <dbReference type="EMBL" id="CAF1034592.1"/>
    </source>
</evidence>
<dbReference type="Proteomes" id="UP000663879">
    <property type="component" value="Unassembled WGS sequence"/>
</dbReference>
<evidence type="ECO:0000313" key="5">
    <source>
        <dbReference type="Proteomes" id="UP000663879"/>
    </source>
</evidence>
<dbReference type="InterPro" id="IPR003213">
    <property type="entry name" value="Cyt_c_oxidase_su6B"/>
</dbReference>
<dbReference type="AlphaFoldDB" id="A0A814JEQ4"/>
<dbReference type="OrthoDB" id="1107506at2759"/>
<dbReference type="GO" id="GO:0045277">
    <property type="term" value="C:respiratory chain complex IV"/>
    <property type="evidence" value="ECO:0007669"/>
    <property type="project" value="InterPro"/>
</dbReference>
<dbReference type="Gene3D" id="1.10.10.140">
    <property type="entry name" value="Cytochrome c oxidase, subunit VIb"/>
    <property type="match status" value="1"/>
</dbReference>
<dbReference type="Pfam" id="PF02297">
    <property type="entry name" value="COX6B"/>
    <property type="match status" value="1"/>
</dbReference>
<sequence length="155" mass="18249">MASPDLIFKAVNETANKQDLSRYDQNVCLDIHRKLDSKLKEQDLSIAEKSVFARNNFAVMNKWEQVFPAGITECLREYFRERAIWAPKFDPRFPNQNQAKNCFVNYVDYQRCIKLKGQDYKDCEYFKQAAASLCPNQWLEKFDEEIESNAFPVDI</sequence>
<gene>
    <name evidence="4" type="ORF">OXX778_LOCUS18043</name>
</gene>
<evidence type="ECO:0008006" key="6">
    <source>
        <dbReference type="Google" id="ProtNLM"/>
    </source>
</evidence>
<keyword evidence="2" id="KW-0496">Mitochondrion</keyword>
<dbReference type="InterPro" id="IPR048280">
    <property type="entry name" value="COX6B-like"/>
</dbReference>
<comment type="caution">
    <text evidence="4">The sequence shown here is derived from an EMBL/GenBank/DDBJ whole genome shotgun (WGS) entry which is preliminary data.</text>
</comment>
<dbReference type="GO" id="GO:0005739">
    <property type="term" value="C:mitochondrion"/>
    <property type="evidence" value="ECO:0007669"/>
    <property type="project" value="UniProtKB-SubCell"/>
</dbReference>
<dbReference type="CDD" id="cd00926">
    <property type="entry name" value="Cyt_c_Oxidase_VIb"/>
    <property type="match status" value="1"/>
</dbReference>
<dbReference type="InterPro" id="IPR036549">
    <property type="entry name" value="CX6/COA6-like_sf"/>
</dbReference>
<comment type="subcellular location">
    <subcellularLocation>
        <location evidence="1">Mitochondrion</location>
    </subcellularLocation>
</comment>
<keyword evidence="3" id="KW-1015">Disulfide bond</keyword>
<accession>A0A814JEQ4</accession>
<evidence type="ECO:0000256" key="3">
    <source>
        <dbReference type="ARBA" id="ARBA00023157"/>
    </source>
</evidence>
<evidence type="ECO:0000256" key="2">
    <source>
        <dbReference type="ARBA" id="ARBA00023128"/>
    </source>
</evidence>
<dbReference type="EMBL" id="CAJNOC010004824">
    <property type="protein sequence ID" value="CAF1034592.1"/>
    <property type="molecule type" value="Genomic_DNA"/>
</dbReference>
<evidence type="ECO:0000256" key="1">
    <source>
        <dbReference type="ARBA" id="ARBA00004173"/>
    </source>
</evidence>
<protein>
    <recommendedName>
        <fullName evidence="6">Cytochrome c oxidase subunit VIb</fullName>
    </recommendedName>
</protein>